<dbReference type="PANTHER" id="PTHR43133">
    <property type="entry name" value="RNA POLYMERASE ECF-TYPE SIGMA FACTO"/>
    <property type="match status" value="1"/>
</dbReference>
<evidence type="ECO:0000313" key="8">
    <source>
        <dbReference type="EMBL" id="RNM41997.1"/>
    </source>
</evidence>
<dbReference type="InterPro" id="IPR007627">
    <property type="entry name" value="RNA_pol_sigma70_r2"/>
</dbReference>
<gene>
    <name evidence="7" type="ORF">C1876_01940</name>
    <name evidence="8" type="ORF">DMP09_06820</name>
</gene>
<dbReference type="InterPro" id="IPR014284">
    <property type="entry name" value="RNA_pol_sigma-70_dom"/>
</dbReference>
<dbReference type="Gene3D" id="1.10.1740.10">
    <property type="match status" value="1"/>
</dbReference>
<protein>
    <submittedName>
        <fullName evidence="8">RNA polymerase subunit sigma-24</fullName>
    </submittedName>
</protein>
<dbReference type="OrthoDB" id="3175690at2"/>
<name>A0A3N0IYE4_9ACTN</name>
<proteinExistence type="inferred from homology"/>
<organism evidence="8 10">
    <name type="scientific">Eggerthella sinensis</name>
    <dbReference type="NCBI Taxonomy" id="242230"/>
    <lineage>
        <taxon>Bacteria</taxon>
        <taxon>Bacillati</taxon>
        <taxon>Actinomycetota</taxon>
        <taxon>Coriobacteriia</taxon>
        <taxon>Eggerthellales</taxon>
        <taxon>Eggerthellaceae</taxon>
        <taxon>Eggerthella</taxon>
    </lineage>
</organism>
<dbReference type="Proteomes" id="UP000253817">
    <property type="component" value="Unassembled WGS sequence"/>
</dbReference>
<evidence type="ECO:0000259" key="6">
    <source>
        <dbReference type="Pfam" id="PF08281"/>
    </source>
</evidence>
<comment type="similarity">
    <text evidence="1">Belongs to the sigma-70 factor family. ECF subfamily.</text>
</comment>
<dbReference type="GO" id="GO:0016987">
    <property type="term" value="F:sigma factor activity"/>
    <property type="evidence" value="ECO:0007669"/>
    <property type="project" value="UniProtKB-KW"/>
</dbReference>
<dbReference type="InterPro" id="IPR013324">
    <property type="entry name" value="RNA_pol_sigma_r3/r4-like"/>
</dbReference>
<dbReference type="GO" id="GO:0006352">
    <property type="term" value="P:DNA-templated transcription initiation"/>
    <property type="evidence" value="ECO:0007669"/>
    <property type="project" value="InterPro"/>
</dbReference>
<keyword evidence="2" id="KW-0805">Transcription regulation</keyword>
<dbReference type="EMBL" id="PPTT01000002">
    <property type="protein sequence ID" value="RDB71536.1"/>
    <property type="molecule type" value="Genomic_DNA"/>
</dbReference>
<evidence type="ECO:0000313" key="9">
    <source>
        <dbReference type="Proteomes" id="UP000253817"/>
    </source>
</evidence>
<dbReference type="SUPFAM" id="SSF88659">
    <property type="entry name" value="Sigma3 and sigma4 domains of RNA polymerase sigma factors"/>
    <property type="match status" value="1"/>
</dbReference>
<comment type="caution">
    <text evidence="8">The sequence shown here is derived from an EMBL/GenBank/DDBJ whole genome shotgun (WGS) entry which is preliminary data.</text>
</comment>
<reference evidence="8" key="3">
    <citation type="journal article" date="2019" name="Microbiol. Resour. Announc.">
        <title>Draft Genome Sequences of Type Strains of Gordonibacter faecihominis, Paraeggerthella hongkongensis, Parvibacter caecicola,Slackia equolifaciens, Slackia faecicanis, and Slackia isoflavoniconvertens.</title>
        <authorList>
            <person name="Danylec N."/>
            <person name="Stoll D.A."/>
            <person name="Dotsch A."/>
            <person name="Huch M."/>
        </authorList>
    </citation>
    <scope>NUCLEOTIDE SEQUENCE</scope>
    <source>
        <strain evidence="8">DSM 16107</strain>
    </source>
</reference>
<dbReference type="GO" id="GO:0003677">
    <property type="term" value="F:DNA binding"/>
    <property type="evidence" value="ECO:0007669"/>
    <property type="project" value="InterPro"/>
</dbReference>
<feature type="domain" description="RNA polymerase sigma-70 region 2" evidence="5">
    <location>
        <begin position="24"/>
        <end position="85"/>
    </location>
</feature>
<keyword evidence="4" id="KW-0804">Transcription</keyword>
<dbReference type="RefSeq" id="WP_114545043.1">
    <property type="nucleotide sequence ID" value="NZ_CALJMG010000204.1"/>
</dbReference>
<keyword evidence="9" id="KW-1185">Reference proteome</keyword>
<dbReference type="Pfam" id="PF08281">
    <property type="entry name" value="Sigma70_r4_2"/>
    <property type="match status" value="1"/>
</dbReference>
<accession>A0A3N0IYE4</accession>
<reference evidence="7 9" key="1">
    <citation type="journal article" date="2018" name="Elife">
        <title>Discovery and characterization of a prevalent human gut bacterial enzyme sufficient for the inactivation of a family of plant toxins.</title>
        <authorList>
            <person name="Koppel N."/>
            <person name="Bisanz J.E."/>
            <person name="Pandelia M.E."/>
            <person name="Turnbaugh P.J."/>
            <person name="Balskus E.P."/>
        </authorList>
    </citation>
    <scope>NUCLEOTIDE SEQUENCE [LARGE SCALE GENOMIC DNA]</scope>
    <source>
        <strain evidence="7 9">DSM 16107</strain>
    </source>
</reference>
<dbReference type="NCBIfam" id="TIGR02937">
    <property type="entry name" value="sigma70-ECF"/>
    <property type="match status" value="1"/>
</dbReference>
<dbReference type="Pfam" id="PF04542">
    <property type="entry name" value="Sigma70_r2"/>
    <property type="match status" value="1"/>
</dbReference>
<evidence type="ECO:0000256" key="4">
    <source>
        <dbReference type="ARBA" id="ARBA00023163"/>
    </source>
</evidence>
<evidence type="ECO:0000256" key="2">
    <source>
        <dbReference type="ARBA" id="ARBA00023015"/>
    </source>
</evidence>
<keyword evidence="3" id="KW-0731">Sigma factor</keyword>
<dbReference type="InterPro" id="IPR013325">
    <property type="entry name" value="RNA_pol_sigma_r2"/>
</dbReference>
<dbReference type="CDD" id="cd06171">
    <property type="entry name" value="Sigma70_r4"/>
    <property type="match status" value="1"/>
</dbReference>
<reference evidence="10" key="2">
    <citation type="submission" date="2018-05" db="EMBL/GenBank/DDBJ databases">
        <title>Genome Sequencing of selected type strains of the family Eggerthellaceae.</title>
        <authorList>
            <person name="Danylec N."/>
            <person name="Stoll D.A."/>
            <person name="Doetsch A."/>
            <person name="Huch M."/>
        </authorList>
    </citation>
    <scope>NUCLEOTIDE SEQUENCE [LARGE SCALE GENOMIC DNA]</scope>
    <source>
        <strain evidence="10">DSM 16107</strain>
    </source>
</reference>
<dbReference type="AlphaFoldDB" id="A0A3N0IYE4"/>
<dbReference type="SUPFAM" id="SSF88946">
    <property type="entry name" value="Sigma2 domain of RNA polymerase sigma factors"/>
    <property type="match status" value="1"/>
</dbReference>
<feature type="domain" description="RNA polymerase sigma factor 70 region 4 type 2" evidence="6">
    <location>
        <begin position="111"/>
        <end position="160"/>
    </location>
</feature>
<sequence length="196" mass="22244">MSAAHDAQSRRTEEFIAHAMADWGDAVYRLALGQTRSKADAEDVYQDVFMRLYSDATVFTSDEHLKAWLLRVAINRCRDLAKSNWNRRTVAFDPIRDDVAELVRDPADADVWDAVGQLPDNLRSSVHLHYVEGYTTEEIARMLNSQPATVRTWLSRARARVKDLLLGRKAREGMHATSIPLVVANPCDSRKEVPHD</sequence>
<evidence type="ECO:0000313" key="10">
    <source>
        <dbReference type="Proteomes" id="UP000270112"/>
    </source>
</evidence>
<dbReference type="InterPro" id="IPR039425">
    <property type="entry name" value="RNA_pol_sigma-70-like"/>
</dbReference>
<dbReference type="PANTHER" id="PTHR43133:SF60">
    <property type="entry name" value="RNA POLYMERASE SIGMA FACTOR SIGV"/>
    <property type="match status" value="1"/>
</dbReference>
<dbReference type="Gene3D" id="1.10.10.10">
    <property type="entry name" value="Winged helix-like DNA-binding domain superfamily/Winged helix DNA-binding domain"/>
    <property type="match status" value="1"/>
</dbReference>
<evidence type="ECO:0000259" key="5">
    <source>
        <dbReference type="Pfam" id="PF04542"/>
    </source>
</evidence>
<dbReference type="EMBL" id="QICC01000021">
    <property type="protein sequence ID" value="RNM41997.1"/>
    <property type="molecule type" value="Genomic_DNA"/>
</dbReference>
<evidence type="ECO:0000256" key="1">
    <source>
        <dbReference type="ARBA" id="ARBA00010641"/>
    </source>
</evidence>
<evidence type="ECO:0000256" key="3">
    <source>
        <dbReference type="ARBA" id="ARBA00023082"/>
    </source>
</evidence>
<dbReference type="Proteomes" id="UP000270112">
    <property type="component" value="Unassembled WGS sequence"/>
</dbReference>
<dbReference type="InterPro" id="IPR036388">
    <property type="entry name" value="WH-like_DNA-bd_sf"/>
</dbReference>
<dbReference type="InterPro" id="IPR013249">
    <property type="entry name" value="RNA_pol_sigma70_r4_t2"/>
</dbReference>
<evidence type="ECO:0000313" key="7">
    <source>
        <dbReference type="EMBL" id="RDB71536.1"/>
    </source>
</evidence>